<evidence type="ECO:0000313" key="2">
    <source>
        <dbReference type="Proteomes" id="UP001500013"/>
    </source>
</evidence>
<dbReference type="RefSeq" id="WP_344067371.1">
    <property type="nucleotide sequence ID" value="NZ_BAAAPU010000012.1"/>
</dbReference>
<name>A0ABP5EB67_9MICO</name>
<gene>
    <name evidence="1" type="ORF">GCM10009817_41330</name>
</gene>
<dbReference type="Proteomes" id="UP001500013">
    <property type="component" value="Unassembled WGS sequence"/>
</dbReference>
<accession>A0ABP5EB67</accession>
<protein>
    <recommendedName>
        <fullName evidence="3">Beta-lactamase</fullName>
    </recommendedName>
</protein>
<comment type="caution">
    <text evidence="1">The sequence shown here is derived from an EMBL/GenBank/DDBJ whole genome shotgun (WGS) entry which is preliminary data.</text>
</comment>
<evidence type="ECO:0000313" key="1">
    <source>
        <dbReference type="EMBL" id="GAA1994554.1"/>
    </source>
</evidence>
<evidence type="ECO:0008006" key="3">
    <source>
        <dbReference type="Google" id="ProtNLM"/>
    </source>
</evidence>
<organism evidence="1 2">
    <name type="scientific">Terrabacter lapilli</name>
    <dbReference type="NCBI Taxonomy" id="436231"/>
    <lineage>
        <taxon>Bacteria</taxon>
        <taxon>Bacillati</taxon>
        <taxon>Actinomycetota</taxon>
        <taxon>Actinomycetes</taxon>
        <taxon>Micrococcales</taxon>
        <taxon>Intrasporangiaceae</taxon>
        <taxon>Terrabacter</taxon>
    </lineage>
</organism>
<dbReference type="EMBL" id="BAAAPU010000012">
    <property type="protein sequence ID" value="GAA1994554.1"/>
    <property type="molecule type" value="Genomic_DNA"/>
</dbReference>
<reference evidence="2" key="1">
    <citation type="journal article" date="2019" name="Int. J. Syst. Evol. Microbiol.">
        <title>The Global Catalogue of Microorganisms (GCM) 10K type strain sequencing project: providing services to taxonomists for standard genome sequencing and annotation.</title>
        <authorList>
            <consortium name="The Broad Institute Genomics Platform"/>
            <consortium name="The Broad Institute Genome Sequencing Center for Infectious Disease"/>
            <person name="Wu L."/>
            <person name="Ma J."/>
        </authorList>
    </citation>
    <scope>NUCLEOTIDE SEQUENCE [LARGE SCALE GENOMIC DNA]</scope>
    <source>
        <strain evidence="2">JCM 15628</strain>
    </source>
</reference>
<proteinExistence type="predicted"/>
<keyword evidence="2" id="KW-1185">Reference proteome</keyword>
<sequence length="127" mass="13610">MVRRWATAVVAVTAVLLIAGTFAYRYTYGSWWQSPQRIPYCGRTFLPGTPDLSLAEIRQRASRTGLSGGAPDPLISIGKTPPVVGADMLAAVTSEAQRQQLGIPCTMALYLKTGDDRYTAYGLSGGP</sequence>